<dbReference type="PANTHER" id="PTHR13451">
    <property type="entry name" value="CLASS II CROSSOVER JUNCTION ENDONUCLEASE MUS81"/>
    <property type="match status" value="1"/>
</dbReference>
<dbReference type="GO" id="GO:0031573">
    <property type="term" value="P:mitotic intra-S DNA damage checkpoint signaling"/>
    <property type="evidence" value="ECO:0007669"/>
    <property type="project" value="TreeGrafter"/>
</dbReference>
<dbReference type="GO" id="GO:0003677">
    <property type="term" value="F:DNA binding"/>
    <property type="evidence" value="ECO:0007669"/>
    <property type="project" value="UniProtKB-UniRule"/>
</dbReference>
<keyword evidence="8 16" id="KW-0227">DNA damage</keyword>
<dbReference type="SUPFAM" id="SSF52980">
    <property type="entry name" value="Restriction endonuclease-like"/>
    <property type="match status" value="1"/>
</dbReference>
<dbReference type="Gene3D" id="1.10.10.10">
    <property type="entry name" value="Winged helix-like DNA-binding domain superfamily/Winged helix DNA-binding domain"/>
    <property type="match status" value="1"/>
</dbReference>
<feature type="domain" description="ERCC4" evidence="18">
    <location>
        <begin position="277"/>
        <end position="373"/>
    </location>
</feature>
<dbReference type="EC" id="3.1.22.-" evidence="16"/>
<comment type="cofactor">
    <cofactor evidence="1 16">
        <name>Mg(2+)</name>
        <dbReference type="ChEBI" id="CHEBI:18420"/>
    </cofactor>
</comment>
<evidence type="ECO:0000259" key="18">
    <source>
        <dbReference type="SMART" id="SM00891"/>
    </source>
</evidence>
<evidence type="ECO:0000256" key="6">
    <source>
        <dbReference type="ARBA" id="ARBA00022723"/>
    </source>
</evidence>
<keyword evidence="20" id="KW-1185">Reference proteome</keyword>
<dbReference type="Pfam" id="PF21136">
    <property type="entry name" value="WHD_MUS81"/>
    <property type="match status" value="1"/>
</dbReference>
<dbReference type="GO" id="GO:0006308">
    <property type="term" value="P:DNA catabolic process"/>
    <property type="evidence" value="ECO:0007669"/>
    <property type="project" value="UniProtKB-UniRule"/>
</dbReference>
<dbReference type="GO" id="GO:0000727">
    <property type="term" value="P:double-strand break repair via break-induced replication"/>
    <property type="evidence" value="ECO:0007669"/>
    <property type="project" value="UniProtKB-UniRule"/>
</dbReference>
<keyword evidence="6 16" id="KW-0479">Metal-binding</keyword>
<evidence type="ECO:0000256" key="2">
    <source>
        <dbReference type="ARBA" id="ARBA00004123"/>
    </source>
</evidence>
<dbReference type="SMART" id="SM00891">
    <property type="entry name" value="ERCC4"/>
    <property type="match status" value="1"/>
</dbReference>
<dbReference type="InterPro" id="IPR036388">
    <property type="entry name" value="WH-like_DNA-bd_sf"/>
</dbReference>
<proteinExistence type="inferred from homology"/>
<evidence type="ECO:0000256" key="11">
    <source>
        <dbReference type="ARBA" id="ARBA00023172"/>
    </source>
</evidence>
<dbReference type="InterPro" id="IPR011335">
    <property type="entry name" value="Restrct_endonuc-II-like"/>
</dbReference>
<dbReference type="CDD" id="cd20074">
    <property type="entry name" value="XPF_nuclease_Mus81"/>
    <property type="match status" value="1"/>
</dbReference>
<evidence type="ECO:0000256" key="8">
    <source>
        <dbReference type="ARBA" id="ARBA00022763"/>
    </source>
</evidence>
<dbReference type="InterPro" id="IPR006166">
    <property type="entry name" value="ERCC4_domain"/>
</dbReference>
<keyword evidence="11 16" id="KW-0233">DNA recombination</keyword>
<keyword evidence="12 16" id="KW-0234">DNA repair</keyword>
<keyword evidence="7 16" id="KW-0255">Endonuclease</keyword>
<dbReference type="HOGENOM" id="CLU_014329_1_0_1"/>
<reference evidence="19 20" key="1">
    <citation type="journal article" date="2009" name="Nat. Biotechnol.">
        <title>Genome sequence of the recombinant protein production host Pichia pastoris.</title>
        <authorList>
            <person name="De Schutter K."/>
            <person name="Lin Y.C."/>
            <person name="Tiels P."/>
            <person name="Van Hecke A."/>
            <person name="Glinka S."/>
            <person name="Weber-Lehmann J."/>
            <person name="Rouze P."/>
            <person name="Van de Peer Y."/>
            <person name="Callewaert N."/>
        </authorList>
    </citation>
    <scope>NUCLEOTIDE SEQUENCE [LARGE SCALE GENOMIC DNA]</scope>
    <source>
        <strain evidence="20">GS115 / ATCC 20864</strain>
    </source>
</reference>
<evidence type="ECO:0000256" key="1">
    <source>
        <dbReference type="ARBA" id="ARBA00001946"/>
    </source>
</evidence>
<evidence type="ECO:0000313" key="20">
    <source>
        <dbReference type="Proteomes" id="UP000000314"/>
    </source>
</evidence>
<dbReference type="GO" id="GO:0046872">
    <property type="term" value="F:metal ion binding"/>
    <property type="evidence" value="ECO:0007669"/>
    <property type="project" value="UniProtKB-UniRule"/>
</dbReference>
<comment type="function">
    <text evidence="15 16">Interacts with EME1 to form a DNA structure-specific endonuclease with substrate preference for branched DNA structures with a 5'-end at the branch nick. Typical substrates include 3'-flap structures, D-loops, replication forks and nicked Holliday junctions. May be required in mitosis for the processing of stalled or collapsed replication fork intermediates. May be required in meiosis for the repair of meiosis-specific double strand breaks subsequent to single-end invasion (SEI).</text>
</comment>
<dbReference type="GO" id="GO:0048476">
    <property type="term" value="C:Holliday junction resolvase complex"/>
    <property type="evidence" value="ECO:0007669"/>
    <property type="project" value="UniProtKB-UniRule"/>
</dbReference>
<comment type="similarity">
    <text evidence="3 16">Belongs to the XPF family.</text>
</comment>
<dbReference type="RefSeq" id="XP_002491022.1">
    <property type="nucleotide sequence ID" value="XM_002490977.1"/>
</dbReference>
<keyword evidence="9 16" id="KW-0378">Hydrolase</keyword>
<evidence type="ECO:0000256" key="13">
    <source>
        <dbReference type="ARBA" id="ARBA00023242"/>
    </source>
</evidence>
<dbReference type="SMR" id="C4QZR8"/>
<dbReference type="FunFam" id="3.40.50.10130:FF:000005">
    <property type="entry name" value="crossover junction endonuclease MUS81 isoform X1"/>
    <property type="match status" value="1"/>
</dbReference>
<evidence type="ECO:0000256" key="16">
    <source>
        <dbReference type="RuleBase" id="RU369042"/>
    </source>
</evidence>
<accession>C4QZR8</accession>
<dbReference type="GeneID" id="8198089"/>
<dbReference type="eggNOG" id="KOG2379">
    <property type="taxonomic scope" value="Eukaryota"/>
</dbReference>
<name>C4QZR8_KOMPG</name>
<dbReference type="Gene3D" id="3.40.50.10130">
    <property type="match status" value="1"/>
</dbReference>
<dbReference type="Gene3D" id="1.10.150.110">
    <property type="entry name" value="DNA polymerase beta, N-terminal domain-like"/>
    <property type="match status" value="1"/>
</dbReference>
<dbReference type="GO" id="GO:0004857">
    <property type="term" value="F:enzyme inhibitor activity"/>
    <property type="evidence" value="ECO:0007669"/>
    <property type="project" value="EnsemblFungi"/>
</dbReference>
<dbReference type="PANTHER" id="PTHR13451:SF0">
    <property type="entry name" value="CROSSOVER JUNCTION ENDONUCLEASE MUS81"/>
    <property type="match status" value="1"/>
</dbReference>
<dbReference type="Gene3D" id="1.10.150.670">
    <property type="entry name" value="Crossover junction endonuclease EME1, DNA-binding domain"/>
    <property type="match status" value="1"/>
</dbReference>
<evidence type="ECO:0000256" key="7">
    <source>
        <dbReference type="ARBA" id="ARBA00022759"/>
    </source>
</evidence>
<dbReference type="EMBL" id="FN392320">
    <property type="protein sequence ID" value="CAY68742.1"/>
    <property type="molecule type" value="Genomic_DNA"/>
</dbReference>
<dbReference type="FunCoup" id="C4QZR8">
    <property type="interactions" value="199"/>
</dbReference>
<keyword evidence="5 16" id="KW-0540">Nuclease</keyword>
<evidence type="ECO:0000256" key="17">
    <source>
        <dbReference type="SAM" id="MobiDB-lite"/>
    </source>
</evidence>
<evidence type="ECO:0000256" key="5">
    <source>
        <dbReference type="ARBA" id="ARBA00022722"/>
    </source>
</evidence>
<keyword evidence="13 16" id="KW-0539">Nucleus</keyword>
<dbReference type="GO" id="GO:0005634">
    <property type="term" value="C:nucleus"/>
    <property type="evidence" value="ECO:0007669"/>
    <property type="project" value="UniProtKB-SubCell"/>
</dbReference>
<dbReference type="InterPro" id="IPR042530">
    <property type="entry name" value="EME1/EME2_C"/>
</dbReference>
<sequence>MCMPEDQGRGEPSRTMDLPSDLKHLFLKWLEDDCIVQIQLGSKRALQLTRAMENLKRTDEAIDNVNKLKTVRYIGPKITEFLNKKLLKYCNDNGYRVPDWCKTAETTTSSRKPATQKVAKPSTSTGLTGALPGGRSKGRRKYVPAKNSSAYAILISLLVNDSAQTGVQKSTVIAVASKYCERSFTTNPATGQFYSAWNSIKTLMNHELVVESTTKRPALYYLTDEGKLLATTLVQEMPEHQRPQIDGNDEDYDARQSTPAAYFASCGYQEWSDFTIKMIIDNREIRSQTERDFFQNKMSDANVPIEIRPLPVGDVLWVARSEAGEEVVLDTIVERKRLDDLVASIQDGRFLEQKSRLKETKLKNIIYITEEFTSTNLGQMAGAVQTSLSMIMTNFQFRLHRTKDADATCKFLSILHRSVCNRFQNKPIICINAMKLDDNSLPAFQDSLMKFRKEMDKDGCYIYINYSIFHSIFGKSSLVSLKETYIKMLMTTKGVSLDKAIQIQRHYPTPQSLIKAFRESKDPKLLSQHFKQEIITHKKVTAILSEKIFQTWGI</sequence>
<gene>
    <name evidence="19" type="ordered locus">PAS_chr2-1_0135</name>
</gene>
<dbReference type="Pfam" id="PF02732">
    <property type="entry name" value="ERCC4"/>
    <property type="match status" value="1"/>
</dbReference>
<dbReference type="GO" id="GO:0008821">
    <property type="term" value="F:crossover junction DNA endonuclease activity"/>
    <property type="evidence" value="ECO:0007669"/>
    <property type="project" value="UniProtKB-UniRule"/>
</dbReference>
<dbReference type="GO" id="GO:0048257">
    <property type="term" value="F:3'-flap endonuclease activity"/>
    <property type="evidence" value="ECO:0007669"/>
    <property type="project" value="TreeGrafter"/>
</dbReference>
<dbReference type="InterPro" id="IPR027421">
    <property type="entry name" value="DNA_pol_lamdba_lyase_dom_sf"/>
</dbReference>
<dbReference type="AlphaFoldDB" id="C4QZR8"/>
<organism evidence="19 20">
    <name type="scientific">Komagataella phaffii (strain GS115 / ATCC 20864)</name>
    <name type="common">Yeast</name>
    <name type="synonym">Pichia pastoris</name>
    <dbReference type="NCBI Taxonomy" id="644223"/>
    <lineage>
        <taxon>Eukaryota</taxon>
        <taxon>Fungi</taxon>
        <taxon>Dikarya</taxon>
        <taxon>Ascomycota</taxon>
        <taxon>Saccharomycotina</taxon>
        <taxon>Pichiomycetes</taxon>
        <taxon>Pichiales</taxon>
        <taxon>Pichiaceae</taxon>
        <taxon>Komagataella</taxon>
    </lineage>
</organism>
<evidence type="ECO:0000256" key="4">
    <source>
        <dbReference type="ARBA" id="ARBA00017114"/>
    </source>
</evidence>
<evidence type="ECO:0000256" key="3">
    <source>
        <dbReference type="ARBA" id="ARBA00010015"/>
    </source>
</evidence>
<dbReference type="STRING" id="644223.C4QZR8"/>
<protein>
    <recommendedName>
        <fullName evidence="4 16">Crossover junction endonuclease MUS81</fullName>
        <ecNumber evidence="16">3.1.22.-</ecNumber>
    </recommendedName>
</protein>
<dbReference type="Proteomes" id="UP000000314">
    <property type="component" value="Chromosome 2"/>
</dbReference>
<evidence type="ECO:0000256" key="15">
    <source>
        <dbReference type="ARBA" id="ARBA00058015"/>
    </source>
</evidence>
<evidence type="ECO:0000256" key="12">
    <source>
        <dbReference type="ARBA" id="ARBA00023204"/>
    </source>
</evidence>
<keyword evidence="10 16" id="KW-0460">Magnesium</keyword>
<dbReference type="InParanoid" id="C4QZR8"/>
<evidence type="ECO:0000256" key="10">
    <source>
        <dbReference type="ARBA" id="ARBA00022842"/>
    </source>
</evidence>
<dbReference type="InterPro" id="IPR033309">
    <property type="entry name" value="Mus81"/>
</dbReference>
<dbReference type="OrthoDB" id="5963188at2759"/>
<dbReference type="OMA" id="IKDTEHW"/>
<evidence type="ECO:0000313" key="19">
    <source>
        <dbReference type="EMBL" id="CAY68742.1"/>
    </source>
</evidence>
<comment type="subunit">
    <text evidence="16">Interacts with EME1.</text>
</comment>
<dbReference type="GO" id="GO:0006265">
    <property type="term" value="P:DNA topological change"/>
    <property type="evidence" value="ECO:0007669"/>
    <property type="project" value="EnsemblFungi"/>
</dbReference>
<feature type="region of interest" description="Disordered" evidence="17">
    <location>
        <begin position="107"/>
        <end position="141"/>
    </location>
</feature>
<evidence type="ECO:0000256" key="9">
    <source>
        <dbReference type="ARBA" id="ARBA00022801"/>
    </source>
</evidence>
<evidence type="ECO:0000256" key="14">
    <source>
        <dbReference type="ARBA" id="ARBA00023254"/>
    </source>
</evidence>
<dbReference type="GO" id="GO:0000712">
    <property type="term" value="P:resolution of meiotic recombination intermediates"/>
    <property type="evidence" value="ECO:0007669"/>
    <property type="project" value="EnsemblFungi"/>
</dbReference>
<comment type="subcellular location">
    <subcellularLocation>
        <location evidence="2 16">Nucleus</location>
    </subcellularLocation>
</comment>
<keyword evidence="14" id="KW-0469">Meiosis</keyword>
<dbReference type="KEGG" id="ppa:PAS_chr2-1_0135"/>
<dbReference type="FunFam" id="1.10.10.10:FF:000307">
    <property type="entry name" value="Crossover junction endonuclease MUS81"/>
    <property type="match status" value="1"/>
</dbReference>
<dbReference type="InterPro" id="IPR047416">
    <property type="entry name" value="XPF_nuclease_Mus81"/>
</dbReference>
<dbReference type="InterPro" id="IPR047417">
    <property type="entry name" value="WHD_MUS81"/>
</dbReference>
<dbReference type="CDD" id="cd21036">
    <property type="entry name" value="WH_MUS81"/>
    <property type="match status" value="1"/>
</dbReference>